<gene>
    <name evidence="2" type="ORF">CAMP_LOCUS9264</name>
</gene>
<protein>
    <submittedName>
        <fullName evidence="2">Uncharacterized protein</fullName>
    </submittedName>
</protein>
<evidence type="ECO:0000313" key="2">
    <source>
        <dbReference type="EMBL" id="CAI5446627.1"/>
    </source>
</evidence>
<feature type="compositionally biased region" description="Pro residues" evidence="1">
    <location>
        <begin position="285"/>
        <end position="304"/>
    </location>
</feature>
<reference evidence="2" key="1">
    <citation type="submission" date="2022-11" db="EMBL/GenBank/DDBJ databases">
        <authorList>
            <person name="Kikuchi T."/>
        </authorList>
    </citation>
    <scope>NUCLEOTIDE SEQUENCE</scope>
    <source>
        <strain evidence="2">PS1010</strain>
    </source>
</reference>
<feature type="compositionally biased region" description="Basic and acidic residues" evidence="1">
    <location>
        <begin position="1"/>
        <end position="12"/>
    </location>
</feature>
<accession>A0A9P1IJH3</accession>
<feature type="compositionally biased region" description="Pro residues" evidence="1">
    <location>
        <begin position="86"/>
        <end position="98"/>
    </location>
</feature>
<dbReference type="EMBL" id="CANHGI010000003">
    <property type="protein sequence ID" value="CAI5446627.1"/>
    <property type="molecule type" value="Genomic_DNA"/>
</dbReference>
<organism evidence="2 3">
    <name type="scientific">Caenorhabditis angaria</name>
    <dbReference type="NCBI Taxonomy" id="860376"/>
    <lineage>
        <taxon>Eukaryota</taxon>
        <taxon>Metazoa</taxon>
        <taxon>Ecdysozoa</taxon>
        <taxon>Nematoda</taxon>
        <taxon>Chromadorea</taxon>
        <taxon>Rhabditida</taxon>
        <taxon>Rhabditina</taxon>
        <taxon>Rhabditomorpha</taxon>
        <taxon>Rhabditoidea</taxon>
        <taxon>Rhabditidae</taxon>
        <taxon>Peloderinae</taxon>
        <taxon>Caenorhabditis</taxon>
    </lineage>
</organism>
<feature type="region of interest" description="Disordered" evidence="1">
    <location>
        <begin position="1"/>
        <end position="129"/>
    </location>
</feature>
<evidence type="ECO:0000313" key="3">
    <source>
        <dbReference type="Proteomes" id="UP001152747"/>
    </source>
</evidence>
<dbReference type="Proteomes" id="UP001152747">
    <property type="component" value="Unassembled WGS sequence"/>
</dbReference>
<feature type="region of interest" description="Disordered" evidence="1">
    <location>
        <begin position="269"/>
        <end position="346"/>
    </location>
</feature>
<dbReference type="AlphaFoldDB" id="A0A9P1IJH3"/>
<name>A0A9P1IJH3_9PELO</name>
<proteinExistence type="predicted"/>
<evidence type="ECO:0000256" key="1">
    <source>
        <dbReference type="SAM" id="MobiDB-lite"/>
    </source>
</evidence>
<comment type="caution">
    <text evidence="2">The sequence shown here is derived from an EMBL/GenBank/DDBJ whole genome shotgun (WGS) entry which is preliminary data.</text>
</comment>
<keyword evidence="3" id="KW-1185">Reference proteome</keyword>
<feature type="compositionally biased region" description="Pro residues" evidence="1">
    <location>
        <begin position="313"/>
        <end position="340"/>
    </location>
</feature>
<sequence>MSSSDRKRKSEDQNDNYPGPDKKAVPEEDVNMAMDNTQEDEEAVPVPNKIVTQNPQIFDPSLDVPFTFNSDRSETDLSPIELVAPPSLPPPSPPPRSPISPRRSRSEPTTPSDGEPLSKKLKFPPDLCDIRDRSKRDSAEIRQVFKESFQEVVDLSKVTERSERSQQTSPVLTLLPVQRAQLVNIPQLAPEQTIRVLPAIQFVGRNVDLEVAPVERVEYLDVAQRNTAQNIPLGQNVENVQLLAAQPTINARVADIVVAAVQVVQFAPPPPPQRELDDLDEVVAGPPPPAAPLAPQPAPLPQQPPQVAAALQPQPPQVAAPPPPPQVAAPPPPPPPPSPPTSGNDWVKECEDWLAIIQRCFDAVIRGQVTNQTIDAIQSLTRCRSTLRRWVRAQPAESDDKMDKMIQRISRAKQLVPKLK</sequence>